<comment type="similarity">
    <text evidence="2">Belongs to the glycosyl hydrolase 20 family.</text>
</comment>
<reference evidence="12" key="2">
    <citation type="submission" date="2019-06" db="EMBL/GenBank/DDBJ databases">
        <title>Co-occurence of chitin degradation, pigmentation and bioactivity in marine Pseudoalteromonas.</title>
        <authorList>
            <person name="Sonnenschein E.C."/>
            <person name="Bech P.K."/>
        </authorList>
    </citation>
    <scope>NUCLEOTIDE SEQUENCE [LARGE SCALE GENOMIC DNA]</scope>
    <source>
        <strain evidence="12">S2897</strain>
    </source>
</reference>
<evidence type="ECO:0000256" key="8">
    <source>
        <dbReference type="PIRSR" id="PIRSR625705-1"/>
    </source>
</evidence>
<dbReference type="PRINTS" id="PR00738">
    <property type="entry name" value="GLHYDRLASE20"/>
</dbReference>
<accession>A0A5S3Z3L4</accession>
<evidence type="ECO:0000313" key="12">
    <source>
        <dbReference type="Proteomes" id="UP000305874"/>
    </source>
</evidence>
<evidence type="ECO:0000256" key="7">
    <source>
        <dbReference type="ARBA" id="ARBA00033000"/>
    </source>
</evidence>
<dbReference type="PANTHER" id="PTHR22600">
    <property type="entry name" value="BETA-HEXOSAMINIDASE"/>
    <property type="match status" value="1"/>
</dbReference>
<dbReference type="STRING" id="151081.TW72_05970"/>
<evidence type="ECO:0000313" key="11">
    <source>
        <dbReference type="EMBL" id="TMP86808.1"/>
    </source>
</evidence>
<dbReference type="InterPro" id="IPR014756">
    <property type="entry name" value="Ig_E-set"/>
</dbReference>
<dbReference type="InterPro" id="IPR017853">
    <property type="entry name" value="GH"/>
</dbReference>
<dbReference type="GO" id="GO:0004563">
    <property type="term" value="F:beta-N-acetylhexosaminidase activity"/>
    <property type="evidence" value="ECO:0007669"/>
    <property type="project" value="UniProtKB-EC"/>
</dbReference>
<protein>
    <recommendedName>
        <fullName evidence="3">beta-N-acetylhexosaminidase</fullName>
        <ecNumber evidence="3">3.2.1.52</ecNumber>
    </recommendedName>
    <alternativeName>
        <fullName evidence="6">Beta-N-acetylhexosaminidase</fullName>
    </alternativeName>
    <alternativeName>
        <fullName evidence="7">N-acetyl-beta-glucosaminidase</fullName>
    </alternativeName>
</protein>
<keyword evidence="4" id="KW-0378">Hydrolase</keyword>
<name>A0A5S3Z3L4_9GAMM</name>
<dbReference type="Gene3D" id="3.20.20.80">
    <property type="entry name" value="Glycosidases"/>
    <property type="match status" value="1"/>
</dbReference>
<dbReference type="Gene3D" id="3.30.379.10">
    <property type="entry name" value="Chitobiase/beta-hexosaminidase domain 2-like"/>
    <property type="match status" value="1"/>
</dbReference>
<sequence>MRYSNVTPICHTRRFIVRKLILLLLVFAAHAQAITASQLERLAQQLQVHYTLIDANPDSCPEQKKACYLSELTLSLANAEDLGPLSDWAIYFSQLMPIYAVQGKQLAIEHVNGDLHRIRATSQFTGFGEAGVSVRFYTEQSQITRSEFMPNYLISDIDHRLEPQLIASTQSAVDDTTGLERQPYLQAFTGIKQLRVSDDDKTPWMGAEYLYQHQVRPKPRDTVLGLVPQPQHIARTASGRLSLSQGFTLQLKGIERGPIEAALKRLATLGVHERQAAVSIEIHVSEQEGAPPESYKLNVRGEGIVIQAPSATGAFYGLQSVAGLLNSDDLSLEQVAIEDAPHYGFRGLHIDVARNFRTKAFILNTIEQMAAYKLNKLHLHLADDEGWRLAIDGLPELTEVAATRCLDLAEQRCLLPQLGAGHLSNSGVNGFYSAQDYVDILRYAQAHHIEVVPSLDMPGHSRAAIKAMEARYQRLLAQGDKQRARQYRLVEPQDGTQYRSIQHYNDNTLNICLPSTYRFIDKVLLEVQRLHQRAGVALHTYHIGADETAGAWLASPACQQLKEKVADFSSFNGYFIEKISQSLANKGIKVGGWSDGMDDVRLANMPAHVQSNAWATLSDNGHEVAHQHANQGWDVVISSPDVTYFDFPYQSHPQERGNHWASRAVDTRKVFEFMPDNLPAHAEIWRSVKNQPYHADDSESSLQPGVQFAGVQGHLWSEMLRTDRQAEYMLYPRLLALAERAWHKPQWALPYVAGRSYSVDTEFFDAQRQQQREQDWQRFAYLVGEREIAKLEKYGRFYRIPTVAASTTKQGYIDAFTLLPGFAIEVQTSDGQWQPFKGNKHYGPVRAIRARSPLTERRGRALSLQ</sequence>
<comment type="caution">
    <text evidence="11">The sequence shown here is derived from an EMBL/GenBank/DDBJ whole genome shotgun (WGS) entry which is preliminary data.</text>
</comment>
<gene>
    <name evidence="11" type="ORF">CWC05_10010</name>
</gene>
<dbReference type="InterPro" id="IPR025705">
    <property type="entry name" value="Beta_hexosaminidase_sua/sub"/>
</dbReference>
<dbReference type="PANTHER" id="PTHR22600:SF57">
    <property type="entry name" value="BETA-N-ACETYLHEXOSAMINIDASE"/>
    <property type="match status" value="1"/>
</dbReference>
<dbReference type="Pfam" id="PF03174">
    <property type="entry name" value="CHB_HEX_C"/>
    <property type="match status" value="1"/>
</dbReference>
<evidence type="ECO:0000256" key="1">
    <source>
        <dbReference type="ARBA" id="ARBA00001231"/>
    </source>
</evidence>
<evidence type="ECO:0000256" key="6">
    <source>
        <dbReference type="ARBA" id="ARBA00030512"/>
    </source>
</evidence>
<comment type="catalytic activity">
    <reaction evidence="1">
        <text>Hydrolysis of terminal non-reducing N-acetyl-D-hexosamine residues in N-acetyl-beta-D-hexosaminides.</text>
        <dbReference type="EC" id="3.2.1.52"/>
    </reaction>
</comment>
<dbReference type="SUPFAM" id="SSF49384">
    <property type="entry name" value="Carbohydrate-binding domain"/>
    <property type="match status" value="1"/>
</dbReference>
<dbReference type="InterPro" id="IPR029018">
    <property type="entry name" value="Hex-like_dom2"/>
</dbReference>
<dbReference type="InterPro" id="IPR008965">
    <property type="entry name" value="CBM2/CBM3_carb-bd_dom_sf"/>
</dbReference>
<dbReference type="Pfam" id="PF02838">
    <property type="entry name" value="Glyco_hydro_20b"/>
    <property type="match status" value="1"/>
</dbReference>
<dbReference type="SUPFAM" id="SSF55545">
    <property type="entry name" value="beta-N-acetylhexosaminidase-like domain"/>
    <property type="match status" value="1"/>
</dbReference>
<dbReference type="SUPFAM" id="SSF81296">
    <property type="entry name" value="E set domains"/>
    <property type="match status" value="1"/>
</dbReference>
<feature type="signal peptide" evidence="9">
    <location>
        <begin position="1"/>
        <end position="31"/>
    </location>
</feature>
<feature type="domain" description="Chitobiase/beta-hexosaminidases N-terminal" evidence="10">
    <location>
        <begin position="44"/>
        <end position="209"/>
    </location>
</feature>
<evidence type="ECO:0000256" key="3">
    <source>
        <dbReference type="ARBA" id="ARBA00012663"/>
    </source>
</evidence>
<dbReference type="Proteomes" id="UP000305874">
    <property type="component" value="Unassembled WGS sequence"/>
</dbReference>
<organism evidence="11 12">
    <name type="scientific">Pseudoalteromonas ruthenica</name>
    <dbReference type="NCBI Taxonomy" id="151081"/>
    <lineage>
        <taxon>Bacteria</taxon>
        <taxon>Pseudomonadati</taxon>
        <taxon>Pseudomonadota</taxon>
        <taxon>Gammaproteobacteria</taxon>
        <taxon>Alteromonadales</taxon>
        <taxon>Pseudoalteromonadaceae</taxon>
        <taxon>Pseudoalteromonas</taxon>
    </lineage>
</organism>
<dbReference type="InterPro" id="IPR012291">
    <property type="entry name" value="CBM2_carb-bd_dom_sf"/>
</dbReference>
<dbReference type="AlphaFoldDB" id="A0A5S3Z3L4"/>
<dbReference type="Pfam" id="PF03173">
    <property type="entry name" value="CHB_HEX"/>
    <property type="match status" value="1"/>
</dbReference>
<evidence type="ECO:0000259" key="10">
    <source>
        <dbReference type="SMART" id="SM01081"/>
    </source>
</evidence>
<dbReference type="InterPro" id="IPR004866">
    <property type="entry name" value="CHB/HEX_N_dom"/>
</dbReference>
<dbReference type="InterPro" id="IPR015882">
    <property type="entry name" value="HEX_bac_N"/>
</dbReference>
<dbReference type="GO" id="GO:0030203">
    <property type="term" value="P:glycosaminoglycan metabolic process"/>
    <property type="evidence" value="ECO:0007669"/>
    <property type="project" value="TreeGrafter"/>
</dbReference>
<dbReference type="GO" id="GO:0016020">
    <property type="term" value="C:membrane"/>
    <property type="evidence" value="ECO:0007669"/>
    <property type="project" value="TreeGrafter"/>
</dbReference>
<dbReference type="SUPFAM" id="SSF51445">
    <property type="entry name" value="(Trans)glycosidases"/>
    <property type="match status" value="1"/>
</dbReference>
<feature type="chain" id="PRO_5024298741" description="beta-N-acetylhexosaminidase" evidence="9">
    <location>
        <begin position="32"/>
        <end position="865"/>
    </location>
</feature>
<dbReference type="Gene3D" id="2.60.40.290">
    <property type="match status" value="1"/>
</dbReference>
<feature type="active site" description="Proton donor" evidence="8">
    <location>
        <position position="547"/>
    </location>
</feature>
<dbReference type="InterPro" id="IPR004867">
    <property type="entry name" value="CHB_C_dom"/>
</dbReference>
<keyword evidence="9" id="KW-0732">Signal</keyword>
<dbReference type="EMBL" id="PNCG01000010">
    <property type="protein sequence ID" value="TMP86808.1"/>
    <property type="molecule type" value="Genomic_DNA"/>
</dbReference>
<evidence type="ECO:0000256" key="5">
    <source>
        <dbReference type="ARBA" id="ARBA00023295"/>
    </source>
</evidence>
<evidence type="ECO:0000256" key="4">
    <source>
        <dbReference type="ARBA" id="ARBA00022801"/>
    </source>
</evidence>
<dbReference type="EC" id="3.2.1.52" evidence="3"/>
<dbReference type="InterPro" id="IPR015883">
    <property type="entry name" value="Glyco_hydro_20_cat"/>
</dbReference>
<keyword evidence="5" id="KW-0326">Glycosidase</keyword>
<evidence type="ECO:0000256" key="2">
    <source>
        <dbReference type="ARBA" id="ARBA00006285"/>
    </source>
</evidence>
<dbReference type="SMART" id="SM01081">
    <property type="entry name" value="CHB_HEX"/>
    <property type="match status" value="1"/>
</dbReference>
<dbReference type="Pfam" id="PF00728">
    <property type="entry name" value="Glyco_hydro_20"/>
    <property type="match status" value="1"/>
</dbReference>
<reference evidence="11 12" key="1">
    <citation type="submission" date="2017-12" db="EMBL/GenBank/DDBJ databases">
        <authorList>
            <person name="Paulsen S."/>
            <person name="Gram L.K."/>
        </authorList>
    </citation>
    <scope>NUCLEOTIDE SEQUENCE [LARGE SCALE GENOMIC DNA]</scope>
    <source>
        <strain evidence="11 12">S2897</strain>
    </source>
</reference>
<dbReference type="GO" id="GO:0030247">
    <property type="term" value="F:polysaccharide binding"/>
    <property type="evidence" value="ECO:0007669"/>
    <property type="project" value="InterPro"/>
</dbReference>
<evidence type="ECO:0000256" key="9">
    <source>
        <dbReference type="SAM" id="SignalP"/>
    </source>
</evidence>
<proteinExistence type="inferred from homology"/>
<dbReference type="GO" id="GO:0005975">
    <property type="term" value="P:carbohydrate metabolic process"/>
    <property type="evidence" value="ECO:0007669"/>
    <property type="project" value="InterPro"/>
</dbReference>